<evidence type="ECO:0000313" key="1">
    <source>
        <dbReference type="EMBL" id="GJM49306.1"/>
    </source>
</evidence>
<protein>
    <submittedName>
        <fullName evidence="1">Uncharacterized protein</fullName>
    </submittedName>
</protein>
<sequence length="83" mass="9773">MFRNHLDMRGKIFQGKIESIYGDRTGYTTFLYLHFGDGIAKVAEEVRPIQGKNYISYKVKFPELKVPVKKYLKVLFRIANKEK</sequence>
<gene>
    <name evidence="1" type="ORF">RCZ15_02810</name>
    <name evidence="2" type="ORF">RCZ16_07740</name>
</gene>
<dbReference type="EMBL" id="BQKA01000006">
    <property type="protein sequence ID" value="GJM49306.1"/>
    <property type="molecule type" value="Genomic_DNA"/>
</dbReference>
<name>A0AAV5ATX1_9FLAO</name>
<evidence type="ECO:0000313" key="3">
    <source>
        <dbReference type="Proteomes" id="UP001207736"/>
    </source>
</evidence>
<dbReference type="Proteomes" id="UP001207736">
    <property type="component" value="Unassembled WGS sequence"/>
</dbReference>
<proteinExistence type="predicted"/>
<dbReference type="AlphaFoldDB" id="A0AAV5ATX1"/>
<reference evidence="1 4" key="1">
    <citation type="submission" date="2021-11" db="EMBL/GenBank/DDBJ databases">
        <title>Draft genome sequence of Capnocytophaga sp. strain KC07075 isolated from cat oral cavity.</title>
        <authorList>
            <person name="Suzuki M."/>
            <person name="Imaoka K."/>
            <person name="Kimura M."/>
            <person name="Morikawa S."/>
            <person name="Maeda K."/>
        </authorList>
    </citation>
    <scope>NUCLEOTIDE SEQUENCE</scope>
    <source>
        <strain evidence="1">KC07075</strain>
        <strain evidence="2 4">KC07079</strain>
    </source>
</reference>
<dbReference type="EMBL" id="BQKB01000013">
    <property type="protein sequence ID" value="GJM52457.1"/>
    <property type="molecule type" value="Genomic_DNA"/>
</dbReference>
<keyword evidence="4" id="KW-1185">Reference proteome</keyword>
<dbReference type="Proteomes" id="UP001208692">
    <property type="component" value="Unassembled WGS sequence"/>
</dbReference>
<comment type="caution">
    <text evidence="1">The sequence shown here is derived from an EMBL/GenBank/DDBJ whole genome shotgun (WGS) entry which is preliminary data.</text>
</comment>
<evidence type="ECO:0000313" key="2">
    <source>
        <dbReference type="EMBL" id="GJM52457.1"/>
    </source>
</evidence>
<evidence type="ECO:0000313" key="4">
    <source>
        <dbReference type="Proteomes" id="UP001208692"/>
    </source>
</evidence>
<organism evidence="1 3">
    <name type="scientific">Capnocytophaga catalasegens</name>
    <dbReference type="NCBI Taxonomy" id="1004260"/>
    <lineage>
        <taxon>Bacteria</taxon>
        <taxon>Pseudomonadati</taxon>
        <taxon>Bacteroidota</taxon>
        <taxon>Flavobacteriia</taxon>
        <taxon>Flavobacteriales</taxon>
        <taxon>Flavobacteriaceae</taxon>
        <taxon>Capnocytophaga</taxon>
    </lineage>
</organism>
<accession>A0AAV5ATX1</accession>